<feature type="transmembrane region" description="Helical" evidence="2">
    <location>
        <begin position="124"/>
        <end position="141"/>
    </location>
</feature>
<feature type="transmembrane region" description="Helical" evidence="2">
    <location>
        <begin position="667"/>
        <end position="689"/>
    </location>
</feature>
<feature type="transmembrane region" description="Helical" evidence="2">
    <location>
        <begin position="479"/>
        <end position="502"/>
    </location>
</feature>
<name>A0A221SUS6_9DEIO</name>
<keyword evidence="5" id="KW-1185">Reference proteome</keyword>
<organism evidence="4 5">
    <name type="scientific">Deinococcus ficus</name>
    <dbReference type="NCBI Taxonomy" id="317577"/>
    <lineage>
        <taxon>Bacteria</taxon>
        <taxon>Thermotogati</taxon>
        <taxon>Deinococcota</taxon>
        <taxon>Deinococci</taxon>
        <taxon>Deinococcales</taxon>
        <taxon>Deinococcaceae</taxon>
        <taxon>Deinococcus</taxon>
    </lineage>
</organism>
<dbReference type="InterPro" id="IPR010656">
    <property type="entry name" value="DctM"/>
</dbReference>
<dbReference type="AlphaFoldDB" id="A0A221SUS6"/>
<reference evidence="4 5" key="1">
    <citation type="submission" date="2017-05" db="EMBL/GenBank/DDBJ databases">
        <title>The complete genome sequence of Deinococcus ficus isolated from the rhizosphere of the Ficus religiosa L. in Taiwan.</title>
        <authorList>
            <person name="Wu K.-M."/>
            <person name="Liao T.-L."/>
            <person name="Liu Y.-M."/>
            <person name="Young C.-C."/>
            <person name="Tsai S.-F."/>
        </authorList>
    </citation>
    <scope>NUCLEOTIDE SEQUENCE [LARGE SCALE GENOMIC DNA]</scope>
    <source>
        <strain evidence="4 5">CC-FR2-10</strain>
    </source>
</reference>
<feature type="region of interest" description="Disordered" evidence="1">
    <location>
        <begin position="1"/>
        <end position="20"/>
    </location>
</feature>
<dbReference type="PANTHER" id="PTHR43849">
    <property type="entry name" value="BLL3936 PROTEIN"/>
    <property type="match status" value="1"/>
</dbReference>
<keyword evidence="2" id="KW-0812">Transmembrane</keyword>
<dbReference type="KEGG" id="dfc:DFI_04680"/>
<feature type="transmembrane region" description="Helical" evidence="2">
    <location>
        <begin position="639"/>
        <end position="655"/>
    </location>
</feature>
<accession>A0A221SUS6</accession>
<feature type="domain" description="TRAP C4-dicarboxylate transport system permease DctM subunit" evidence="3">
    <location>
        <begin position="166"/>
        <end position="655"/>
    </location>
</feature>
<evidence type="ECO:0000313" key="4">
    <source>
        <dbReference type="EMBL" id="ASN80397.1"/>
    </source>
</evidence>
<feature type="transmembrane region" description="Helical" evidence="2">
    <location>
        <begin position="564"/>
        <end position="583"/>
    </location>
</feature>
<dbReference type="RefSeq" id="WP_081425710.1">
    <property type="nucleotide sequence ID" value="NZ_CP021081.1"/>
</dbReference>
<evidence type="ECO:0000313" key="5">
    <source>
        <dbReference type="Proteomes" id="UP000259030"/>
    </source>
</evidence>
<evidence type="ECO:0000256" key="2">
    <source>
        <dbReference type="SAM" id="Phobius"/>
    </source>
</evidence>
<sequence>MTDPREPTSPIPNPRQFQDARYEAPPHHDPFFLHAHEATTEGERRAIEMVEAAETGGRKLSGFPKWLVTALALAWCAFQMWAAQKGTVDLLTLRAVHLAFAFALAYLVFPFRKTPDRPQTRVPWLDWVLGAAATGTAVYLIRQYPTIANVQGGSLTSTDVWVGSAMIVLLLLAAWRTIGIAMPIVAGVFMLYALTGPKGLIQGDLGPQLQLHAGQTWPQVVGQLFANTEGIFGTAIGVSAQIVFLFVLFGAVFDKLGAGDWFMNVAQGLLGGYRGGPAKASVLSSALNGIISGSAVSNVVTGGNITIGTMKKVGYSAEKAGAIEVASSSNGQLMPPVMGAAAFIMAQNLNIEYRSLILAAAIPAFLCYAALLVVTHIEALKLNLRGLPKSELPRVRQTLIAGWYYLIPLGYLLGTLTANPDAAPERIALNTILMMMVMMLVQEVYRATRPGDGRTAVQGLKDGVRMLVEAFESGARSMIGIAIATAAAGIIVGIVTITGLGFGLADIVQLVSETFRNLFASIAALIPGVNAAQVATFGAMVVVLLMAQLIALVLGMGLPTTANYILMSALIVPIIAKIAGLDTSNPAQMLPVHMFVFYFGIMADSTPPVALAAFAAAAISGGNPVATGVQAFQYELRTALLAYMMFFNPQLLLIANNRLGGLPLAEAVPMVVFAFIGLVAFSAATLRFLHRRTNVLQTLLLLVASLILIIPTHILWNLGALGLIALVYFWQKAGSRREQPPVVPPAVAG</sequence>
<dbReference type="STRING" id="317577.GCA_000419625_00202"/>
<dbReference type="Proteomes" id="UP000259030">
    <property type="component" value="Chromosome"/>
</dbReference>
<protein>
    <submittedName>
        <fullName evidence="4">C4-dicarboxylate ABC transporter</fullName>
    </submittedName>
</protein>
<dbReference type="InterPro" id="IPR011853">
    <property type="entry name" value="TRAP_DctM-Dct_fused"/>
</dbReference>
<feature type="transmembrane region" description="Helical" evidence="2">
    <location>
        <begin position="427"/>
        <end position="445"/>
    </location>
</feature>
<evidence type="ECO:0000259" key="3">
    <source>
        <dbReference type="Pfam" id="PF06808"/>
    </source>
</evidence>
<proteinExistence type="predicted"/>
<feature type="transmembrane region" description="Helical" evidence="2">
    <location>
        <begin position="356"/>
        <end position="377"/>
    </location>
</feature>
<dbReference type="PANTHER" id="PTHR43849:SF2">
    <property type="entry name" value="BLL3936 PROTEIN"/>
    <property type="match status" value="1"/>
</dbReference>
<evidence type="ECO:0000256" key="1">
    <source>
        <dbReference type="SAM" id="MobiDB-lite"/>
    </source>
</evidence>
<feature type="transmembrane region" description="Helical" evidence="2">
    <location>
        <begin position="95"/>
        <end position="112"/>
    </location>
</feature>
<keyword evidence="2" id="KW-0472">Membrane</keyword>
<gene>
    <name evidence="4" type="ORF">DFI_04680</name>
</gene>
<dbReference type="NCBIfam" id="TIGR02123">
    <property type="entry name" value="TRAP_fused"/>
    <property type="match status" value="1"/>
</dbReference>
<feature type="transmembrane region" description="Helical" evidence="2">
    <location>
        <begin position="539"/>
        <end position="558"/>
    </location>
</feature>
<feature type="transmembrane region" description="Helical" evidence="2">
    <location>
        <begin position="701"/>
        <end position="730"/>
    </location>
</feature>
<feature type="transmembrane region" description="Helical" evidence="2">
    <location>
        <begin position="161"/>
        <end position="194"/>
    </location>
</feature>
<dbReference type="EMBL" id="CP021081">
    <property type="protein sequence ID" value="ASN80397.1"/>
    <property type="molecule type" value="Genomic_DNA"/>
</dbReference>
<dbReference type="Pfam" id="PF06808">
    <property type="entry name" value="DctM"/>
    <property type="match status" value="1"/>
</dbReference>
<keyword evidence="2" id="KW-1133">Transmembrane helix</keyword>
<feature type="transmembrane region" description="Helical" evidence="2">
    <location>
        <begin position="595"/>
        <end position="619"/>
    </location>
</feature>
<feature type="transmembrane region" description="Helical" evidence="2">
    <location>
        <begin position="231"/>
        <end position="253"/>
    </location>
</feature>
<feature type="transmembrane region" description="Helical" evidence="2">
    <location>
        <begin position="398"/>
        <end position="415"/>
    </location>
</feature>
<feature type="transmembrane region" description="Helical" evidence="2">
    <location>
        <begin position="66"/>
        <end position="83"/>
    </location>
</feature>